<sequence>MRAPGLAHILIAQLAARFPAGMYSLGILMHVRATQGSYTAAGLVLAAFSIGMAVAGPVVSRLLSRLGTFRVLTATLLISVTAFALLALLPLPLAGAMALAGLGGAAMPPVIPAVRTLYPQLAPQHLLTGLFSLDAALQEIIWIIGPVAITLLVGTLGSGPALLVVIGIQIVGGLLFILARRVRQLRIPPTTRRFGRVLANPSVLLMTVTSLLMIGAFAAMEAAIVASFGDGSVQAGGVLALSAVGSLMGGLAAGNRPISRWSLALRMLVVVAGFGLAAILSGFWGLALALFLAGFGIAPALAAVSSVIAGSVPFSDTAEAYGWIGTGQLLGASFGSALAGIAIDTGGGHAGILVAVAIAGSAALVALVFRDAQPDLRGGIVAVREG</sequence>
<dbReference type="EMBL" id="MBQD01000021">
    <property type="protein sequence ID" value="OCL34007.1"/>
    <property type="molecule type" value="Genomic_DNA"/>
</dbReference>
<feature type="transmembrane region" description="Helical" evidence="5">
    <location>
        <begin position="321"/>
        <end position="343"/>
    </location>
</feature>
<dbReference type="Proteomes" id="UP000093501">
    <property type="component" value="Unassembled WGS sequence"/>
</dbReference>
<dbReference type="Pfam" id="PF07690">
    <property type="entry name" value="MFS_1"/>
    <property type="match status" value="1"/>
</dbReference>
<evidence type="ECO:0000313" key="7">
    <source>
        <dbReference type="EMBL" id="OCL34007.1"/>
    </source>
</evidence>
<dbReference type="InterPro" id="IPR020846">
    <property type="entry name" value="MFS_dom"/>
</dbReference>
<dbReference type="SUPFAM" id="SSF103473">
    <property type="entry name" value="MFS general substrate transporter"/>
    <property type="match status" value="1"/>
</dbReference>
<evidence type="ECO:0000256" key="5">
    <source>
        <dbReference type="SAM" id="Phobius"/>
    </source>
</evidence>
<evidence type="ECO:0000313" key="8">
    <source>
        <dbReference type="Proteomes" id="UP000093501"/>
    </source>
</evidence>
<dbReference type="InterPro" id="IPR036259">
    <property type="entry name" value="MFS_trans_sf"/>
</dbReference>
<feature type="transmembrane region" description="Helical" evidence="5">
    <location>
        <begin position="95"/>
        <end position="114"/>
    </location>
</feature>
<dbReference type="PANTHER" id="PTHR23542">
    <property type="match status" value="1"/>
</dbReference>
<organism evidence="7 8">
    <name type="scientific">Tessaracoccus lapidicaptus</name>
    <dbReference type="NCBI Taxonomy" id="1427523"/>
    <lineage>
        <taxon>Bacteria</taxon>
        <taxon>Bacillati</taxon>
        <taxon>Actinomycetota</taxon>
        <taxon>Actinomycetes</taxon>
        <taxon>Propionibacteriales</taxon>
        <taxon>Propionibacteriaceae</taxon>
        <taxon>Tessaracoccus</taxon>
    </lineage>
</organism>
<evidence type="ECO:0000256" key="2">
    <source>
        <dbReference type="ARBA" id="ARBA00022692"/>
    </source>
</evidence>
<dbReference type="GO" id="GO:0022857">
    <property type="term" value="F:transmembrane transporter activity"/>
    <property type="evidence" value="ECO:0007669"/>
    <property type="project" value="InterPro"/>
</dbReference>
<accession>A0A1C0AME6</accession>
<dbReference type="AlphaFoldDB" id="A0A1C0AME6"/>
<feature type="transmembrane region" description="Helical" evidence="5">
    <location>
        <begin position="40"/>
        <end position="59"/>
    </location>
</feature>
<feature type="transmembrane region" description="Helical" evidence="5">
    <location>
        <begin position="203"/>
        <end position="226"/>
    </location>
</feature>
<comment type="subcellular location">
    <subcellularLocation>
        <location evidence="1">Cell membrane</location>
        <topology evidence="1">Multi-pass membrane protein</topology>
    </subcellularLocation>
</comment>
<gene>
    <name evidence="7" type="ORF">BCR15_04725</name>
</gene>
<feature type="transmembrane region" description="Helical" evidence="5">
    <location>
        <begin position="161"/>
        <end position="182"/>
    </location>
</feature>
<feature type="transmembrane region" description="Helical" evidence="5">
    <location>
        <begin position="71"/>
        <end position="89"/>
    </location>
</feature>
<reference evidence="8" key="1">
    <citation type="submission" date="2016-07" db="EMBL/GenBank/DDBJ databases">
        <authorList>
            <person name="Florea S."/>
            <person name="Webb J.S."/>
            <person name="Jaromczyk J."/>
            <person name="Schardl C.L."/>
        </authorList>
    </citation>
    <scope>NUCLEOTIDE SEQUENCE [LARGE SCALE GENOMIC DNA]</scope>
    <source>
        <strain evidence="8">IPBSL-7</strain>
    </source>
</reference>
<feature type="transmembrane region" description="Helical" evidence="5">
    <location>
        <begin position="126"/>
        <end position="149"/>
    </location>
</feature>
<comment type="caution">
    <text evidence="7">The sequence shown here is derived from an EMBL/GenBank/DDBJ whole genome shotgun (WGS) entry which is preliminary data.</text>
</comment>
<keyword evidence="8" id="KW-1185">Reference proteome</keyword>
<name>A0A1C0AME6_9ACTN</name>
<keyword evidence="2 5" id="KW-0812">Transmembrane</keyword>
<proteinExistence type="predicted"/>
<feature type="transmembrane region" description="Helical" evidence="5">
    <location>
        <begin position="232"/>
        <end position="251"/>
    </location>
</feature>
<feature type="domain" description="Major facilitator superfamily (MFS) profile" evidence="6">
    <location>
        <begin position="165"/>
        <end position="386"/>
    </location>
</feature>
<keyword evidence="4 5" id="KW-0472">Membrane</keyword>
<keyword evidence="3 5" id="KW-1133">Transmembrane helix</keyword>
<protein>
    <recommendedName>
        <fullName evidence="6">Major facilitator superfamily (MFS) profile domain-containing protein</fullName>
    </recommendedName>
</protein>
<evidence type="ECO:0000256" key="3">
    <source>
        <dbReference type="ARBA" id="ARBA00022989"/>
    </source>
</evidence>
<evidence type="ECO:0000256" key="4">
    <source>
        <dbReference type="ARBA" id="ARBA00023136"/>
    </source>
</evidence>
<dbReference type="InterPro" id="IPR011701">
    <property type="entry name" value="MFS"/>
</dbReference>
<dbReference type="PANTHER" id="PTHR23542:SF1">
    <property type="entry name" value="MAJOR FACILITATOR SUPERFAMILY (MFS) PROFILE DOMAIN-CONTAINING PROTEIN"/>
    <property type="match status" value="1"/>
</dbReference>
<dbReference type="PROSITE" id="PS50850">
    <property type="entry name" value="MFS"/>
    <property type="match status" value="1"/>
</dbReference>
<dbReference type="GO" id="GO:0005886">
    <property type="term" value="C:plasma membrane"/>
    <property type="evidence" value="ECO:0007669"/>
    <property type="project" value="UniProtKB-SubCell"/>
</dbReference>
<feature type="transmembrane region" description="Helical" evidence="5">
    <location>
        <begin position="349"/>
        <end position="369"/>
    </location>
</feature>
<dbReference type="Gene3D" id="1.20.1250.20">
    <property type="entry name" value="MFS general substrate transporter like domains"/>
    <property type="match status" value="1"/>
</dbReference>
<evidence type="ECO:0000256" key="1">
    <source>
        <dbReference type="ARBA" id="ARBA00004651"/>
    </source>
</evidence>
<feature type="transmembrane region" description="Helical" evidence="5">
    <location>
        <begin position="290"/>
        <end position="309"/>
    </location>
</feature>
<evidence type="ECO:0000259" key="6">
    <source>
        <dbReference type="PROSITE" id="PS50850"/>
    </source>
</evidence>
<feature type="transmembrane region" description="Helical" evidence="5">
    <location>
        <begin position="263"/>
        <end position="284"/>
    </location>
</feature>